<evidence type="ECO:0000256" key="3">
    <source>
        <dbReference type="ARBA" id="ARBA00022801"/>
    </source>
</evidence>
<dbReference type="InterPro" id="IPR055210">
    <property type="entry name" value="CtpA/B_N"/>
</dbReference>
<dbReference type="Pfam" id="PF22694">
    <property type="entry name" value="CtpB_N-like"/>
    <property type="match status" value="1"/>
</dbReference>
<evidence type="ECO:0000259" key="7">
    <source>
        <dbReference type="PROSITE" id="PS50106"/>
    </source>
</evidence>
<evidence type="ECO:0000313" key="8">
    <source>
        <dbReference type="EMBL" id="MCJ2381585.1"/>
    </source>
</evidence>
<keyword evidence="9" id="KW-1185">Reference proteome</keyword>
<dbReference type="InterPro" id="IPR005151">
    <property type="entry name" value="Tail-specific_protease"/>
</dbReference>
<evidence type="ECO:0000256" key="6">
    <source>
        <dbReference type="SAM" id="SignalP"/>
    </source>
</evidence>
<comment type="similarity">
    <text evidence="1 5">Belongs to the peptidase S41A family.</text>
</comment>
<dbReference type="EMBL" id="JAKZMM010000037">
    <property type="protein sequence ID" value="MCJ2381585.1"/>
    <property type="molecule type" value="Genomic_DNA"/>
</dbReference>
<dbReference type="CDD" id="cd07560">
    <property type="entry name" value="Peptidase_S41_CPP"/>
    <property type="match status" value="1"/>
</dbReference>
<feature type="chain" id="PRO_5047174760" evidence="6">
    <location>
        <begin position="21"/>
        <end position="530"/>
    </location>
</feature>
<dbReference type="PANTHER" id="PTHR32060:SF30">
    <property type="entry name" value="CARBOXY-TERMINAL PROCESSING PROTEASE CTPA"/>
    <property type="match status" value="1"/>
</dbReference>
<dbReference type="RefSeq" id="WP_243325988.1">
    <property type="nucleotide sequence ID" value="NZ_JAKZMM010000037.1"/>
</dbReference>
<keyword evidence="4 5" id="KW-0720">Serine protease</keyword>
<dbReference type="NCBIfam" id="TIGR00225">
    <property type="entry name" value="prc"/>
    <property type="match status" value="1"/>
</dbReference>
<evidence type="ECO:0000313" key="9">
    <source>
        <dbReference type="Proteomes" id="UP001165444"/>
    </source>
</evidence>
<organism evidence="8 9">
    <name type="scientific">Parabacteroides faecalis</name>
    <dbReference type="NCBI Taxonomy" id="2924040"/>
    <lineage>
        <taxon>Bacteria</taxon>
        <taxon>Pseudomonadati</taxon>
        <taxon>Bacteroidota</taxon>
        <taxon>Bacteroidia</taxon>
        <taxon>Bacteroidales</taxon>
        <taxon>Tannerellaceae</taxon>
        <taxon>Parabacteroides</taxon>
    </lineage>
</organism>
<dbReference type="SUPFAM" id="SSF52096">
    <property type="entry name" value="ClpP/crotonase"/>
    <property type="match status" value="1"/>
</dbReference>
<proteinExistence type="inferred from homology"/>
<dbReference type="InterPro" id="IPR004447">
    <property type="entry name" value="Peptidase_S41A"/>
</dbReference>
<feature type="signal peptide" evidence="6">
    <location>
        <begin position="1"/>
        <end position="20"/>
    </location>
</feature>
<evidence type="ECO:0000256" key="4">
    <source>
        <dbReference type="ARBA" id="ARBA00022825"/>
    </source>
</evidence>
<protein>
    <submittedName>
        <fullName evidence="8">S41 family peptidase</fullName>
    </submittedName>
</protein>
<dbReference type="InterPro" id="IPR036034">
    <property type="entry name" value="PDZ_sf"/>
</dbReference>
<keyword evidence="6" id="KW-0732">Signal</keyword>
<accession>A0ABT0C3I4</accession>
<dbReference type="SMART" id="SM00228">
    <property type="entry name" value="PDZ"/>
    <property type="match status" value="1"/>
</dbReference>
<dbReference type="Pfam" id="PF03572">
    <property type="entry name" value="Peptidase_S41"/>
    <property type="match status" value="1"/>
</dbReference>
<dbReference type="Gene3D" id="3.90.226.10">
    <property type="entry name" value="2-enoyl-CoA Hydratase, Chain A, domain 1"/>
    <property type="match status" value="1"/>
</dbReference>
<gene>
    <name evidence="8" type="ORF">MUN53_13365</name>
</gene>
<dbReference type="Pfam" id="PF13180">
    <property type="entry name" value="PDZ_2"/>
    <property type="match status" value="1"/>
</dbReference>
<reference evidence="8 9" key="1">
    <citation type="submission" date="2022-03" db="EMBL/GenBank/DDBJ databases">
        <title>Parabacteroides sp. nov. isolated from swine feces.</title>
        <authorList>
            <person name="Bak J.E."/>
        </authorList>
    </citation>
    <scope>NUCLEOTIDE SEQUENCE [LARGE SCALE GENOMIC DNA]</scope>
    <source>
        <strain evidence="8 9">AGMB00274</strain>
    </source>
</reference>
<feature type="domain" description="PDZ" evidence="7">
    <location>
        <begin position="74"/>
        <end position="159"/>
    </location>
</feature>
<dbReference type="SMART" id="SM00245">
    <property type="entry name" value="TSPc"/>
    <property type="match status" value="1"/>
</dbReference>
<evidence type="ECO:0000256" key="5">
    <source>
        <dbReference type="RuleBase" id="RU004404"/>
    </source>
</evidence>
<dbReference type="InterPro" id="IPR001478">
    <property type="entry name" value="PDZ"/>
</dbReference>
<dbReference type="InterPro" id="IPR029045">
    <property type="entry name" value="ClpP/crotonase-like_dom_sf"/>
</dbReference>
<comment type="caution">
    <text evidence="8">The sequence shown here is derived from an EMBL/GenBank/DDBJ whole genome shotgun (WGS) entry which is preliminary data.</text>
</comment>
<dbReference type="CDD" id="cd06782">
    <property type="entry name" value="cpPDZ_CPP-like"/>
    <property type="match status" value="1"/>
</dbReference>
<dbReference type="Gene3D" id="3.30.750.44">
    <property type="match status" value="1"/>
</dbReference>
<dbReference type="Gene3D" id="2.30.42.10">
    <property type="match status" value="1"/>
</dbReference>
<evidence type="ECO:0000256" key="2">
    <source>
        <dbReference type="ARBA" id="ARBA00022670"/>
    </source>
</evidence>
<name>A0ABT0C3I4_9BACT</name>
<dbReference type="Proteomes" id="UP001165444">
    <property type="component" value="Unassembled WGS sequence"/>
</dbReference>
<dbReference type="SUPFAM" id="SSF50156">
    <property type="entry name" value="PDZ domain-like"/>
    <property type="match status" value="1"/>
</dbReference>
<sequence>MKRIALLSLWIAATCFSVVAQKPDMDARKLQMALYAVTNLYVDPTDEGKLVEDAIVGMLEKLDPHSTYTDPEETKEMTEPLEGNFDGIGIQFNVLTDTVYVIQVIPGGPSEKVGLVAGDRIIQVNDTVIAGVKMKTTDIMKRLRGPKGSEVRVKVKRNGESELLDFTIVRGKIPVHSIDAVYMADKSIGYIKLNRFAASSTDEFKEALKTLDKKGMKKLILDLQGNGGGYLNVAIELADEFLARGKQIVYTQGSKQKRQDAISTAQGSFEDGELVILVDESSASASEILSGAVQDWDRGVIVGRRTFGKGLVQRPLPLPDGSMIRLTVARYYTPTGRCIQKPYEKGKGEDYAHDLIDRYNRGELMSADSIHFPDSMKYSTLANGRTVYGGGGIMPDVFIPMDTTRYSDYHRDIVAKGLVNRVAMNYLDRHRDELGKTYKKPQVYKEKFVVTDEIMNELKKMAEEAKITFKEEEYNRSLPLIQLQIKALIARDLYDMTEYFYIINDVNDSYQEALRILNDEERYHKIVGVK</sequence>
<keyword evidence="3 5" id="KW-0378">Hydrolase</keyword>
<evidence type="ECO:0000256" key="1">
    <source>
        <dbReference type="ARBA" id="ARBA00009179"/>
    </source>
</evidence>
<dbReference type="PANTHER" id="PTHR32060">
    <property type="entry name" value="TAIL-SPECIFIC PROTEASE"/>
    <property type="match status" value="1"/>
</dbReference>
<keyword evidence="2 5" id="KW-0645">Protease</keyword>
<dbReference type="PROSITE" id="PS50106">
    <property type="entry name" value="PDZ"/>
    <property type="match status" value="1"/>
</dbReference>